<dbReference type="InterPro" id="IPR027392">
    <property type="entry name" value="TF_Znf"/>
</dbReference>
<feature type="compositionally biased region" description="Basic and acidic residues" evidence="1">
    <location>
        <begin position="59"/>
        <end position="96"/>
    </location>
</feature>
<evidence type="ECO:0000313" key="4">
    <source>
        <dbReference type="Proteomes" id="UP001246473"/>
    </source>
</evidence>
<comment type="caution">
    <text evidence="3">The sequence shown here is derived from an EMBL/GenBank/DDBJ whole genome shotgun (WGS) entry which is preliminary data.</text>
</comment>
<sequence length="111" mass="12935">MKCPVCKTADLLMTERRSIEIDYCPVCRGVWLDRGELDKLIAQDAGSNIASVSAAAHPSRNDHHDRDRSRNSEHGYDRNRGYDNNRSYDSHRTDYRGHKKKRSLFDMFDFD</sequence>
<reference evidence="3" key="1">
    <citation type="submission" date="2022-08" db="EMBL/GenBank/DDBJ databases">
        <authorList>
            <person name="Kim S.-J."/>
        </authorList>
    </citation>
    <scope>NUCLEOTIDE SEQUENCE</scope>
    <source>
        <strain evidence="3">KJ</strain>
    </source>
</reference>
<proteinExistence type="predicted"/>
<dbReference type="AlphaFoldDB" id="A0AAP5Q7H2"/>
<feature type="region of interest" description="Disordered" evidence="1">
    <location>
        <begin position="51"/>
        <end position="96"/>
    </location>
</feature>
<evidence type="ECO:0000313" key="3">
    <source>
        <dbReference type="EMBL" id="MDT8838523.1"/>
    </source>
</evidence>
<evidence type="ECO:0000256" key="1">
    <source>
        <dbReference type="SAM" id="MobiDB-lite"/>
    </source>
</evidence>
<protein>
    <submittedName>
        <fullName evidence="3">Zf-TFIIB domain-containing protein</fullName>
    </submittedName>
</protein>
<dbReference type="Proteomes" id="UP001246473">
    <property type="component" value="Unassembled WGS sequence"/>
</dbReference>
<dbReference type="RefSeq" id="WP_106355566.1">
    <property type="nucleotide sequence ID" value="NZ_CP157347.1"/>
</dbReference>
<feature type="domain" description="Transcription factor zinc-finger" evidence="2">
    <location>
        <begin position="2"/>
        <end position="42"/>
    </location>
</feature>
<evidence type="ECO:0000259" key="2">
    <source>
        <dbReference type="Pfam" id="PF13453"/>
    </source>
</evidence>
<accession>A0AAP5Q7H2</accession>
<gene>
    <name evidence="3" type="ORF">ParKJ_13970</name>
</gene>
<dbReference type="EMBL" id="JANSLM010000004">
    <property type="protein sequence ID" value="MDT8838523.1"/>
    <property type="molecule type" value="Genomic_DNA"/>
</dbReference>
<organism evidence="3 4">
    <name type="scientific">Paraburkholderia fungorum</name>
    <dbReference type="NCBI Taxonomy" id="134537"/>
    <lineage>
        <taxon>Bacteria</taxon>
        <taxon>Pseudomonadati</taxon>
        <taxon>Pseudomonadota</taxon>
        <taxon>Betaproteobacteria</taxon>
        <taxon>Burkholderiales</taxon>
        <taxon>Burkholderiaceae</taxon>
        <taxon>Paraburkholderia</taxon>
    </lineage>
</organism>
<name>A0AAP5Q7H2_9BURK</name>
<dbReference type="Pfam" id="PF13453">
    <property type="entry name" value="Zn_ribbon_TFIIB"/>
    <property type="match status" value="1"/>
</dbReference>